<sequence>MNVNNDDVDAIMVMVSVGDSDYAVVDDSSFLLTILLALKEGGNILSSESRQSLQSVHIINVDNREILKSSKGYFVGFVSVPPPFASLFLNIKKWALTVKNR</sequence>
<name>A0A1B0AGF0_GLOPL</name>
<dbReference type="VEuPathDB" id="VectorBase:GPAI044939"/>
<protein>
    <submittedName>
        <fullName evidence="1">Uncharacterized protein</fullName>
    </submittedName>
</protein>
<evidence type="ECO:0000313" key="1">
    <source>
        <dbReference type="EnsemblMetazoa" id="GPAI044939-PA"/>
    </source>
</evidence>
<dbReference type="AlphaFoldDB" id="A0A1B0AGF0"/>
<evidence type="ECO:0000313" key="2">
    <source>
        <dbReference type="Proteomes" id="UP000092445"/>
    </source>
</evidence>
<dbReference type="Proteomes" id="UP000092445">
    <property type="component" value="Unassembled WGS sequence"/>
</dbReference>
<accession>A0A1B0AGF0</accession>
<keyword evidence="2" id="KW-1185">Reference proteome</keyword>
<organism evidence="1 2">
    <name type="scientific">Glossina pallidipes</name>
    <name type="common">Tsetse fly</name>
    <dbReference type="NCBI Taxonomy" id="7398"/>
    <lineage>
        <taxon>Eukaryota</taxon>
        <taxon>Metazoa</taxon>
        <taxon>Ecdysozoa</taxon>
        <taxon>Arthropoda</taxon>
        <taxon>Hexapoda</taxon>
        <taxon>Insecta</taxon>
        <taxon>Pterygota</taxon>
        <taxon>Neoptera</taxon>
        <taxon>Endopterygota</taxon>
        <taxon>Diptera</taxon>
        <taxon>Brachycera</taxon>
        <taxon>Muscomorpha</taxon>
        <taxon>Hippoboscoidea</taxon>
        <taxon>Glossinidae</taxon>
        <taxon>Glossina</taxon>
    </lineage>
</organism>
<dbReference type="EnsemblMetazoa" id="GPAI044939-RA">
    <property type="protein sequence ID" value="GPAI044939-PA"/>
    <property type="gene ID" value="GPAI044939"/>
</dbReference>
<reference evidence="2" key="1">
    <citation type="submission" date="2014-03" db="EMBL/GenBank/DDBJ databases">
        <authorList>
            <person name="Aksoy S."/>
            <person name="Warren W."/>
            <person name="Wilson R.K."/>
        </authorList>
    </citation>
    <scope>NUCLEOTIDE SEQUENCE [LARGE SCALE GENOMIC DNA]</scope>
    <source>
        <strain evidence="2">IAEA</strain>
    </source>
</reference>
<reference evidence="1" key="2">
    <citation type="submission" date="2020-05" db="UniProtKB">
        <authorList>
            <consortium name="EnsemblMetazoa"/>
        </authorList>
    </citation>
    <scope>IDENTIFICATION</scope>
    <source>
        <strain evidence="1">IAEA</strain>
    </source>
</reference>
<proteinExistence type="predicted"/>